<feature type="domain" description="Nucleoside transporter/FeoB GTPase Gate" evidence="2">
    <location>
        <begin position="45"/>
        <end position="142"/>
    </location>
</feature>
<evidence type="ECO:0000313" key="4">
    <source>
        <dbReference type="Proteomes" id="UP000543642"/>
    </source>
</evidence>
<organism evidence="3 4">
    <name type="scientific">Catenibacillus scindens</name>
    <dbReference type="NCBI Taxonomy" id="673271"/>
    <lineage>
        <taxon>Bacteria</taxon>
        <taxon>Bacillati</taxon>
        <taxon>Bacillota</taxon>
        <taxon>Clostridia</taxon>
        <taxon>Lachnospirales</taxon>
        <taxon>Lachnospiraceae</taxon>
        <taxon>Catenibacillus</taxon>
    </lineage>
</organism>
<dbReference type="Proteomes" id="UP000543642">
    <property type="component" value="Unassembled WGS sequence"/>
</dbReference>
<reference evidence="3 4" key="1">
    <citation type="submission" date="2020-08" db="EMBL/GenBank/DDBJ databases">
        <title>Genomic Encyclopedia of Type Strains, Phase IV (KMG-IV): sequencing the most valuable type-strain genomes for metagenomic binning, comparative biology and taxonomic classification.</title>
        <authorList>
            <person name="Goeker M."/>
        </authorList>
    </citation>
    <scope>NUCLEOTIDE SEQUENCE [LARGE SCALE GENOMIC DNA]</scope>
    <source>
        <strain evidence="3 4">DSM 106146</strain>
    </source>
</reference>
<evidence type="ECO:0000313" key="3">
    <source>
        <dbReference type="EMBL" id="MBB5264061.1"/>
    </source>
</evidence>
<protein>
    <submittedName>
        <fullName evidence="3">Spore maturation protein B</fullName>
    </submittedName>
</protein>
<keyword evidence="4" id="KW-1185">Reference proteome</keyword>
<dbReference type="Pfam" id="PF07670">
    <property type="entry name" value="Gate"/>
    <property type="match status" value="1"/>
</dbReference>
<dbReference type="InterPro" id="IPR011642">
    <property type="entry name" value="Gate_dom"/>
</dbReference>
<keyword evidence="1" id="KW-0472">Membrane</keyword>
<evidence type="ECO:0000256" key="1">
    <source>
        <dbReference type="SAM" id="Phobius"/>
    </source>
</evidence>
<dbReference type="RefSeq" id="WP_183772418.1">
    <property type="nucleotide sequence ID" value="NZ_CAWVEG010000201.1"/>
</dbReference>
<feature type="transmembrane region" description="Helical" evidence="1">
    <location>
        <begin position="79"/>
        <end position="98"/>
    </location>
</feature>
<gene>
    <name evidence="3" type="ORF">HNP82_001166</name>
</gene>
<dbReference type="PANTHER" id="PTHR35793">
    <property type="entry name" value="INNER MEMBRANE PROTEIN YJIG"/>
    <property type="match status" value="1"/>
</dbReference>
<evidence type="ECO:0000259" key="2">
    <source>
        <dbReference type="Pfam" id="PF07670"/>
    </source>
</evidence>
<dbReference type="GO" id="GO:0005886">
    <property type="term" value="C:plasma membrane"/>
    <property type="evidence" value="ECO:0007669"/>
    <property type="project" value="TreeGrafter"/>
</dbReference>
<feature type="transmembrane region" description="Helical" evidence="1">
    <location>
        <begin position="118"/>
        <end position="140"/>
    </location>
</feature>
<feature type="transmembrane region" description="Helical" evidence="1">
    <location>
        <begin position="152"/>
        <end position="171"/>
    </location>
</feature>
<dbReference type="InterPro" id="IPR052549">
    <property type="entry name" value="SpmB"/>
</dbReference>
<name>A0A7W8H8X7_9FIRM</name>
<proteinExistence type="predicted"/>
<accession>A0A7W8H8X7</accession>
<comment type="caution">
    <text evidence="3">The sequence shown here is derived from an EMBL/GenBank/DDBJ whole genome shotgun (WGS) entry which is preliminary data.</text>
</comment>
<dbReference type="EMBL" id="JACHFW010000003">
    <property type="protein sequence ID" value="MBB5264061.1"/>
    <property type="molecule type" value="Genomic_DNA"/>
</dbReference>
<keyword evidence="1" id="KW-1133">Transmembrane helix</keyword>
<dbReference type="AlphaFoldDB" id="A0A7W8H8X7"/>
<sequence>MAAFSAYILPVVVILIVVYGVRAKVKVYDTFVEGAKEGLGIVADILPTLAGLMLAVGVLRASSAFDLLGDVMGPLLDKLHMAVEVFTLVIVKMFSSSASTGLLLDIYKNYGTDSYNGLAASLILSSTETIFYTMSVYFMAAKITKTRYTLKGALLATAAGTGASMVLAGLMM</sequence>
<keyword evidence="1" id="KW-0812">Transmembrane</keyword>
<dbReference type="PANTHER" id="PTHR35793:SF2">
    <property type="entry name" value="INNER MEMBRANE PROTEIN YJIG"/>
    <property type="match status" value="1"/>
</dbReference>